<dbReference type="Gene3D" id="1.10.1790.10">
    <property type="entry name" value="PRD domain"/>
    <property type="match status" value="1"/>
</dbReference>
<keyword evidence="2" id="KW-0805">Transcription regulation</keyword>
<dbReference type="EMBL" id="CP007806">
    <property type="protein sequence ID" value="AIG25188.1"/>
    <property type="molecule type" value="Genomic_DNA"/>
</dbReference>
<evidence type="ECO:0000256" key="1">
    <source>
        <dbReference type="ARBA" id="ARBA00022737"/>
    </source>
</evidence>
<sequence>MDMRKERYRQIQIMKLLGGENRWFTVQELSEKIGCSYKTVAKEISILKDFLPPGWEISSIKGKGVQLFLPESSSVNEVISLFVRDSFTFQVFQQLLEGNCKTISQLAEHLFIQGPSLQNVLRRVGKHLKTYKLQLQRNPLQIVGNELQIIMMFFELYTSSYTNKEWPFTEYEEVCMRYLDEIEERLGITFDVYDRHKLSYFLAIVLKRNKQGYQINLDNPISHYNIETPYYHTISTILDQLTSEYNISLTTEDKIIMTIVIKASKHVYKDVGKVKREALQYFHEGKIQVFIYMKDFIHMLENKINKPLIHDEEFVFTLIDYFKRTMYTLKYFSTIKVKEKSITKYIREKHRKTFLQVQEIYNEWAKKYGMADHIIDDEIANVTMQIEAMISFKPRSKKALIISGDGTSWKRYMEAILRERFGEKLQILDQYLYDITEEQIKTLGIDIIITTIPIDIQSIPVIRVQSILSQRNLHTLQQFINDDK</sequence>
<dbReference type="InterPro" id="IPR011608">
    <property type="entry name" value="PRD"/>
</dbReference>
<reference evidence="6 7" key="1">
    <citation type="journal article" date="2011" name="J. Bacteriol.">
        <title>Genome sequence of Brevibacillus laterosporus LMG 15441, a pathogen of invertebrates.</title>
        <authorList>
            <person name="Djukic M."/>
            <person name="Poehlein A."/>
            <person name="Thurmer A."/>
            <person name="Daniel R."/>
        </authorList>
    </citation>
    <scope>NUCLEOTIDE SEQUENCE [LARGE SCALE GENOMIC DNA]</scope>
    <source>
        <strain evidence="6 7">LMG 15441</strain>
    </source>
</reference>
<keyword evidence="7" id="KW-1185">Reference proteome</keyword>
<dbReference type="InterPro" id="IPR007737">
    <property type="entry name" value="Mga_HTH"/>
</dbReference>
<evidence type="ECO:0000313" key="6">
    <source>
        <dbReference type="EMBL" id="AIG25188.1"/>
    </source>
</evidence>
<dbReference type="PANTHER" id="PTHR30185">
    <property type="entry name" value="CRYPTIC BETA-GLUCOSIDE BGL OPERON ANTITERMINATOR"/>
    <property type="match status" value="1"/>
</dbReference>
<dbReference type="Gene3D" id="3.40.50.2300">
    <property type="match status" value="1"/>
</dbReference>
<dbReference type="SUPFAM" id="SSF63520">
    <property type="entry name" value="PTS-regulatory domain, PRD"/>
    <property type="match status" value="1"/>
</dbReference>
<dbReference type="KEGG" id="blr:BRLA_c008470"/>
<organism evidence="6 7">
    <name type="scientific">Brevibacillus laterosporus LMG 15441</name>
    <dbReference type="NCBI Taxonomy" id="1042163"/>
    <lineage>
        <taxon>Bacteria</taxon>
        <taxon>Bacillati</taxon>
        <taxon>Bacillota</taxon>
        <taxon>Bacilli</taxon>
        <taxon>Bacillales</taxon>
        <taxon>Paenibacillaceae</taxon>
        <taxon>Brevibacillus</taxon>
    </lineage>
</organism>
<dbReference type="Pfam" id="PF00874">
    <property type="entry name" value="PRD"/>
    <property type="match status" value="2"/>
</dbReference>
<feature type="domain" description="PRD" evidence="5">
    <location>
        <begin position="284"/>
        <end position="396"/>
    </location>
</feature>
<keyword evidence="4" id="KW-0804">Transcription</keyword>
<evidence type="ECO:0000256" key="2">
    <source>
        <dbReference type="ARBA" id="ARBA00023015"/>
    </source>
</evidence>
<name>A0A075R1U0_BRELA</name>
<dbReference type="Pfam" id="PF08280">
    <property type="entry name" value="HTH_Mga"/>
    <property type="match status" value="1"/>
</dbReference>
<dbReference type="Pfam" id="PF05043">
    <property type="entry name" value="Mga"/>
    <property type="match status" value="1"/>
</dbReference>
<dbReference type="InterPro" id="IPR050661">
    <property type="entry name" value="BglG_antiterminators"/>
</dbReference>
<protein>
    <submittedName>
        <fullName evidence="6">Capsule synthesis positive regulator AcpB</fullName>
    </submittedName>
</protein>
<evidence type="ECO:0000313" key="7">
    <source>
        <dbReference type="Proteomes" id="UP000005850"/>
    </source>
</evidence>
<dbReference type="PANTHER" id="PTHR30185:SF18">
    <property type="entry name" value="TRANSCRIPTIONAL REGULATOR MTLR"/>
    <property type="match status" value="1"/>
</dbReference>
<dbReference type="AlphaFoldDB" id="A0A075R1U0"/>
<dbReference type="InterPro" id="IPR036388">
    <property type="entry name" value="WH-like_DNA-bd_sf"/>
</dbReference>
<evidence type="ECO:0000256" key="4">
    <source>
        <dbReference type="ARBA" id="ARBA00023163"/>
    </source>
</evidence>
<keyword evidence="1" id="KW-0677">Repeat</keyword>
<dbReference type="InterPro" id="IPR013199">
    <property type="entry name" value="HTH_Mga_DNA-bd_dom"/>
</dbReference>
<gene>
    <name evidence="6" type="primary">acpB_1</name>
    <name evidence="6" type="ORF">BRLA_c008470</name>
</gene>
<dbReference type="eggNOG" id="COG3711">
    <property type="taxonomic scope" value="Bacteria"/>
</dbReference>
<dbReference type="STRING" id="1042163.BRLA_c008470"/>
<dbReference type="HOGENOM" id="CLU_044310_0_0_9"/>
<dbReference type="Proteomes" id="UP000005850">
    <property type="component" value="Chromosome"/>
</dbReference>
<proteinExistence type="predicted"/>
<feature type="domain" description="PRD" evidence="5">
    <location>
        <begin position="167"/>
        <end position="271"/>
    </location>
</feature>
<evidence type="ECO:0000259" key="5">
    <source>
        <dbReference type="PROSITE" id="PS51372"/>
    </source>
</evidence>
<evidence type="ECO:0000256" key="3">
    <source>
        <dbReference type="ARBA" id="ARBA00023159"/>
    </source>
</evidence>
<dbReference type="PROSITE" id="PS51372">
    <property type="entry name" value="PRD_2"/>
    <property type="match status" value="2"/>
</dbReference>
<accession>A0A075R1U0</accession>
<keyword evidence="3" id="KW-0010">Activator</keyword>
<dbReference type="InterPro" id="IPR036634">
    <property type="entry name" value="PRD_sf"/>
</dbReference>
<dbReference type="Gene3D" id="1.10.10.10">
    <property type="entry name" value="Winged helix-like DNA-binding domain superfamily/Winged helix DNA-binding domain"/>
    <property type="match status" value="1"/>
</dbReference>
<dbReference type="GO" id="GO:0006355">
    <property type="term" value="P:regulation of DNA-templated transcription"/>
    <property type="evidence" value="ECO:0007669"/>
    <property type="project" value="InterPro"/>
</dbReference>